<evidence type="ECO:0000313" key="2">
    <source>
        <dbReference type="EMBL" id="KAH7439106.1"/>
    </source>
</evidence>
<evidence type="ECO:0000256" key="1">
    <source>
        <dbReference type="SAM" id="MobiDB-lite"/>
    </source>
</evidence>
<reference evidence="2" key="1">
    <citation type="submission" date="2021-08" db="EMBL/GenBank/DDBJ databases">
        <title>WGS assembly of Ceratopteris richardii.</title>
        <authorList>
            <person name="Marchant D.B."/>
            <person name="Chen G."/>
            <person name="Jenkins J."/>
            <person name="Shu S."/>
            <person name="Leebens-Mack J."/>
            <person name="Grimwood J."/>
            <person name="Schmutz J."/>
            <person name="Soltis P."/>
            <person name="Soltis D."/>
            <person name="Chen Z.-H."/>
        </authorList>
    </citation>
    <scope>NUCLEOTIDE SEQUENCE</scope>
    <source>
        <strain evidence="2">Whitten #5841</strain>
        <tissue evidence="2">Leaf</tissue>
    </source>
</reference>
<organism evidence="2 3">
    <name type="scientific">Ceratopteris richardii</name>
    <name type="common">Triangle waterfern</name>
    <dbReference type="NCBI Taxonomy" id="49495"/>
    <lineage>
        <taxon>Eukaryota</taxon>
        <taxon>Viridiplantae</taxon>
        <taxon>Streptophyta</taxon>
        <taxon>Embryophyta</taxon>
        <taxon>Tracheophyta</taxon>
        <taxon>Polypodiopsida</taxon>
        <taxon>Polypodiidae</taxon>
        <taxon>Polypodiales</taxon>
        <taxon>Pteridineae</taxon>
        <taxon>Pteridaceae</taxon>
        <taxon>Parkerioideae</taxon>
        <taxon>Ceratopteris</taxon>
    </lineage>
</organism>
<accession>A0A8T2UYV2</accession>
<name>A0A8T2UYV2_CERRI</name>
<dbReference type="AlphaFoldDB" id="A0A8T2UYV2"/>
<sequence length="293" mass="31956">MEMNATARCVPDLSSHPAPENLNVTRTKSSFHVPKAPHNCGRSRPPANGLEVMELEVLSKHEKSLNFPLFSHTSDAIGKRSNLYSQKSRDLWQSKPGFMGSSMSSLENPVSTTVVSRVPSRAAWSTDIHRPLKVFDSPTMTIGLSPWSSGESMLAADSDIHLSGLPLHPDVTFVNSNELMRVRASVAIEPVNLLSNTSPDAEPSCSILREVVTSSSILIAQERDPFSKPASATSSLTPVALAIITGKRSRAELETKSIVSDSGPEFAFESSEVRRDLNLCWQKSSRHAKSRHV</sequence>
<comment type="caution">
    <text evidence="2">The sequence shown here is derived from an EMBL/GenBank/DDBJ whole genome shotgun (WGS) entry which is preliminary data.</text>
</comment>
<proteinExistence type="predicted"/>
<keyword evidence="3" id="KW-1185">Reference proteome</keyword>
<dbReference type="Proteomes" id="UP000825935">
    <property type="component" value="Chromosome 4"/>
</dbReference>
<gene>
    <name evidence="2" type="ORF">KP509_04G045400</name>
</gene>
<protein>
    <submittedName>
        <fullName evidence="2">Uncharacterized protein</fullName>
    </submittedName>
</protein>
<dbReference type="EMBL" id="CM035409">
    <property type="protein sequence ID" value="KAH7439106.1"/>
    <property type="molecule type" value="Genomic_DNA"/>
</dbReference>
<evidence type="ECO:0000313" key="3">
    <source>
        <dbReference type="Proteomes" id="UP000825935"/>
    </source>
</evidence>
<feature type="region of interest" description="Disordered" evidence="1">
    <location>
        <begin position="1"/>
        <end position="23"/>
    </location>
</feature>